<dbReference type="EMBL" id="SEKV01000075">
    <property type="protein sequence ID" value="TFY65230.1"/>
    <property type="molecule type" value="Genomic_DNA"/>
</dbReference>
<feature type="compositionally biased region" description="Low complexity" evidence="1">
    <location>
        <begin position="108"/>
        <end position="117"/>
    </location>
</feature>
<evidence type="ECO:0000256" key="1">
    <source>
        <dbReference type="SAM" id="MobiDB-lite"/>
    </source>
</evidence>
<accession>A0A4Y9YU10</accession>
<feature type="compositionally biased region" description="Basic residues" evidence="1">
    <location>
        <begin position="141"/>
        <end position="156"/>
    </location>
</feature>
<organism evidence="2 3">
    <name type="scientific">Rhodofomes roseus</name>
    <dbReference type="NCBI Taxonomy" id="34475"/>
    <lineage>
        <taxon>Eukaryota</taxon>
        <taxon>Fungi</taxon>
        <taxon>Dikarya</taxon>
        <taxon>Basidiomycota</taxon>
        <taxon>Agaricomycotina</taxon>
        <taxon>Agaricomycetes</taxon>
        <taxon>Polyporales</taxon>
        <taxon>Rhodofomes</taxon>
    </lineage>
</organism>
<proteinExistence type="predicted"/>
<protein>
    <submittedName>
        <fullName evidence="2">Uncharacterized protein</fullName>
    </submittedName>
</protein>
<dbReference type="AlphaFoldDB" id="A0A4Y9YU10"/>
<gene>
    <name evidence="2" type="ORF">EVJ58_g2113</name>
</gene>
<feature type="region of interest" description="Disordered" evidence="1">
    <location>
        <begin position="1"/>
        <end position="162"/>
    </location>
</feature>
<comment type="caution">
    <text evidence="2">The sequence shown here is derived from an EMBL/GenBank/DDBJ whole genome shotgun (WGS) entry which is preliminary data.</text>
</comment>
<sequence>MAAVDEPVRSQDPTQDSVAAGGDVAESTATDAPPADPPTEGTQENGTAGETHADVAQPALDPVDPSPPSDEINATQDGASASRHSLICDGVEQVPPQPPTSTGQEPATATTASSNNTHETHTVQADESEKEKPTLTITTPRGKRRREARGGVRGRTHGIEHDGAAVDATLGAHLEQAREDVPPCENRAGMHVLHAPVRAQPRH</sequence>
<feature type="compositionally biased region" description="Polar residues" evidence="1">
    <location>
        <begin position="72"/>
        <end position="83"/>
    </location>
</feature>
<dbReference type="Proteomes" id="UP000298390">
    <property type="component" value="Unassembled WGS sequence"/>
</dbReference>
<name>A0A4Y9YU10_9APHY</name>
<reference evidence="2 3" key="1">
    <citation type="submission" date="2019-01" db="EMBL/GenBank/DDBJ databases">
        <title>Genome sequencing of the rare red list fungi Fomitopsis rosea.</title>
        <authorList>
            <person name="Buettner E."/>
            <person name="Kellner H."/>
        </authorList>
    </citation>
    <scope>NUCLEOTIDE SEQUENCE [LARGE SCALE GENOMIC DNA]</scope>
    <source>
        <strain evidence="2 3">DSM 105464</strain>
    </source>
</reference>
<evidence type="ECO:0000313" key="2">
    <source>
        <dbReference type="EMBL" id="TFY65230.1"/>
    </source>
</evidence>
<evidence type="ECO:0000313" key="3">
    <source>
        <dbReference type="Proteomes" id="UP000298390"/>
    </source>
</evidence>